<proteinExistence type="predicted"/>
<name>A0ABR3A1P3_9AGAR</name>
<evidence type="ECO:0000256" key="1">
    <source>
        <dbReference type="SAM" id="MobiDB-lite"/>
    </source>
</evidence>
<keyword evidence="3" id="KW-1185">Reference proteome</keyword>
<sequence length="322" mass="36850">MSSVPPSPLSPSRSSEYDSSDEIPRILSPTQCSESDSQHQEYSKISGCRFCDSPTDTNIRSSDGRVFGAHFSHLKQFTGGLVPLCDSPLRETGEYCQVPFDSEVVRLILAVLHPKRPPPDVHHLGFDVVKRFAEAVETYEVFPAMAFCRFYMSMQAETHPIDVFTYALKHDHRRLASRFLDRNETASMPPEDMRLALSDRHDLFGVLMLYQYNLISEARDIFVLSHVSHPTSGKKCTLWDHFYSLVLKEHFGKEFSLAGFDDTLTRLIHLVEECRFCVSGVKQWREAAVRKVEGRKGFWELLDELNGKETEIKAENDESEMF</sequence>
<reference evidence="2 3" key="1">
    <citation type="submission" date="2024-05" db="EMBL/GenBank/DDBJ databases">
        <title>A draft genome resource for the thread blight pathogen Marasmius tenuissimus strain MS-2.</title>
        <authorList>
            <person name="Yulfo-Soto G.E."/>
            <person name="Baruah I.K."/>
            <person name="Amoako-Attah I."/>
            <person name="Bukari Y."/>
            <person name="Meinhardt L.W."/>
            <person name="Bailey B.A."/>
            <person name="Cohen S.P."/>
        </authorList>
    </citation>
    <scope>NUCLEOTIDE SEQUENCE [LARGE SCALE GENOMIC DNA]</scope>
    <source>
        <strain evidence="2 3">MS-2</strain>
    </source>
</reference>
<accession>A0ABR3A1P3</accession>
<evidence type="ECO:0000313" key="3">
    <source>
        <dbReference type="Proteomes" id="UP001437256"/>
    </source>
</evidence>
<organism evidence="2 3">
    <name type="scientific">Marasmius tenuissimus</name>
    <dbReference type="NCBI Taxonomy" id="585030"/>
    <lineage>
        <taxon>Eukaryota</taxon>
        <taxon>Fungi</taxon>
        <taxon>Dikarya</taxon>
        <taxon>Basidiomycota</taxon>
        <taxon>Agaricomycotina</taxon>
        <taxon>Agaricomycetes</taxon>
        <taxon>Agaricomycetidae</taxon>
        <taxon>Agaricales</taxon>
        <taxon>Marasmiineae</taxon>
        <taxon>Marasmiaceae</taxon>
        <taxon>Marasmius</taxon>
    </lineage>
</organism>
<dbReference type="EMBL" id="JBBXMP010000022">
    <property type="protein sequence ID" value="KAL0067877.1"/>
    <property type="molecule type" value="Genomic_DNA"/>
</dbReference>
<gene>
    <name evidence="2" type="ORF">AAF712_005045</name>
</gene>
<comment type="caution">
    <text evidence="2">The sequence shown here is derived from an EMBL/GenBank/DDBJ whole genome shotgun (WGS) entry which is preliminary data.</text>
</comment>
<dbReference type="Proteomes" id="UP001437256">
    <property type="component" value="Unassembled WGS sequence"/>
</dbReference>
<feature type="region of interest" description="Disordered" evidence="1">
    <location>
        <begin position="1"/>
        <end position="38"/>
    </location>
</feature>
<evidence type="ECO:0000313" key="2">
    <source>
        <dbReference type="EMBL" id="KAL0067877.1"/>
    </source>
</evidence>
<protein>
    <recommendedName>
        <fullName evidence="4">BTB domain-containing protein</fullName>
    </recommendedName>
</protein>
<evidence type="ECO:0008006" key="4">
    <source>
        <dbReference type="Google" id="ProtNLM"/>
    </source>
</evidence>